<dbReference type="GO" id="GO:0018909">
    <property type="term" value="P:dodecyl sulfate metabolic process"/>
    <property type="evidence" value="ECO:0007669"/>
    <property type="project" value="InterPro"/>
</dbReference>
<dbReference type="InterPro" id="IPR044097">
    <property type="entry name" value="Bds1/SdsA1_MBL-fold"/>
</dbReference>
<dbReference type="SUPFAM" id="SSF56281">
    <property type="entry name" value="Metallo-hydrolase/oxidoreductase"/>
    <property type="match status" value="1"/>
</dbReference>
<dbReference type="SMART" id="SM00849">
    <property type="entry name" value="Lactamase_B"/>
    <property type="match status" value="1"/>
</dbReference>
<dbReference type="InterPro" id="IPR036527">
    <property type="entry name" value="SCP2_sterol-bd_dom_sf"/>
</dbReference>
<keyword evidence="2 6" id="KW-0378">Hydrolase</keyword>
<keyword evidence="1" id="KW-0479">Metal-binding</keyword>
<sequence length="667" mass="72828">MRVAVHRLTDLGVSRGREYMRLIPLLLLGVATPAFATDPALEPKPASEATIAAQKAEAASLPIEDGRDLQFAQQGFVATRTDPIIRAKDGRPVWNLDAYKWMEGDAPATVNPSLWRHMTVLRHHGLFKVTDNIWQVRGFDVSNMTVIKGQTGWILIDPLTTRETAAAALELVNKELGTRPVTGVIYSHSHGDHFGGARGVTTEADIKAGKVTIIAPEHFIEETASENVMAGAAMGRRANYQFGTGLTPGAQGQMGSGIGRGVAGGEITLLTPTDTIQKTGDKRVVDGVELEFQMVPETEAPAEMNVYVPSARSFLAAEIATCSLHNVLTPRGAKVRDALAWSQYLGEAVNLYATRSDTVMSSHCWPRFGQKEVDGWLSGHRDNYRYLHDQTVRLMNQGLTQTEIAERLKAPPALANQWFNRGYYGTYSHNSKAIYQRYLGWYDAIPANLNPHPPEERGKRLVAAMGGTKKVIAEAKRAMKAGDYRWSSDLLHQLVFADPKNTEGRALLADSYEQQGYQAESAIWRNQFLTAARDLRQGLTPSIASQSVDMISAIATPLLLDSVATRLNPGIIKDRKLAINFVIPDRQEKAKISVGNSVMFSEMGAAHAAPDATVTGPRQLYLAMLFLKMPLAQLEAAGLKIEGDKAAVEALQAALDPMPAAFNIVEP</sequence>
<keyword evidence="7" id="KW-1185">Reference proteome</keyword>
<dbReference type="InterPro" id="IPR001279">
    <property type="entry name" value="Metallo-B-lactamas"/>
</dbReference>
<dbReference type="CDD" id="cd07710">
    <property type="entry name" value="arylsulfatase_Sdsa1-like_MBL-fold"/>
    <property type="match status" value="1"/>
</dbReference>
<dbReference type="SUPFAM" id="SSF55718">
    <property type="entry name" value="SCP-like"/>
    <property type="match status" value="1"/>
</dbReference>
<proteinExistence type="inferred from homology"/>
<feature type="domain" description="Metallo-beta-lactamase" evidence="5">
    <location>
        <begin position="141"/>
        <end position="363"/>
    </location>
</feature>
<dbReference type="InterPro" id="IPR038536">
    <property type="entry name" value="Alkyl/aryl-sulf_dimr_sf"/>
</dbReference>
<dbReference type="FunFam" id="3.60.15.30:FF:000001">
    <property type="entry name" value="Alkyl/aryl-sulfatase BDS1"/>
    <property type="match status" value="1"/>
</dbReference>
<gene>
    <name evidence="6" type="ORF">DXH95_09035</name>
</gene>
<dbReference type="Proteomes" id="UP000263833">
    <property type="component" value="Unassembled WGS sequence"/>
</dbReference>
<dbReference type="GO" id="GO:0046872">
    <property type="term" value="F:metal ion binding"/>
    <property type="evidence" value="ECO:0007669"/>
    <property type="project" value="UniProtKB-KW"/>
</dbReference>
<evidence type="ECO:0000256" key="3">
    <source>
        <dbReference type="ARBA" id="ARBA00022833"/>
    </source>
</evidence>
<dbReference type="Pfam" id="PF14864">
    <property type="entry name" value="Alkyl_sulf_C"/>
    <property type="match status" value="1"/>
</dbReference>
<dbReference type="Gene3D" id="3.30.1050.10">
    <property type="entry name" value="SCP2 sterol-binding domain"/>
    <property type="match status" value="1"/>
</dbReference>
<comment type="similarity">
    <text evidence="4">Belongs to the metallo-beta-lactamase superfamily. Type III sulfatase family.</text>
</comment>
<evidence type="ECO:0000313" key="7">
    <source>
        <dbReference type="Proteomes" id="UP000263833"/>
    </source>
</evidence>
<organism evidence="6 7">
    <name type="scientific">Sphingorhabdus pulchriflava</name>
    <dbReference type="NCBI Taxonomy" id="2292257"/>
    <lineage>
        <taxon>Bacteria</taxon>
        <taxon>Pseudomonadati</taxon>
        <taxon>Pseudomonadota</taxon>
        <taxon>Alphaproteobacteria</taxon>
        <taxon>Sphingomonadales</taxon>
        <taxon>Sphingomonadaceae</taxon>
        <taxon>Sphingorhabdus</taxon>
    </lineage>
</organism>
<dbReference type="InterPro" id="IPR029229">
    <property type="entry name" value="Alkyl_sulf_C"/>
</dbReference>
<dbReference type="InterPro" id="IPR036866">
    <property type="entry name" value="RibonucZ/Hydroxyglut_hydro"/>
</dbReference>
<dbReference type="InterPro" id="IPR052195">
    <property type="entry name" value="Bact_Alkyl/Aryl-Sulfatase"/>
</dbReference>
<dbReference type="GO" id="GO:0046983">
    <property type="term" value="F:protein dimerization activity"/>
    <property type="evidence" value="ECO:0007669"/>
    <property type="project" value="InterPro"/>
</dbReference>
<dbReference type="PANTHER" id="PTHR43223:SF1">
    <property type="entry name" value="ALKYL_ARYL-SULFATASE BDS1"/>
    <property type="match status" value="1"/>
</dbReference>
<keyword evidence="3" id="KW-0862">Zinc</keyword>
<reference evidence="7" key="1">
    <citation type="submission" date="2018-08" db="EMBL/GenBank/DDBJ databases">
        <authorList>
            <person name="Kim S.-J."/>
            <person name="Jung G.-Y."/>
        </authorList>
    </citation>
    <scope>NUCLEOTIDE SEQUENCE [LARGE SCALE GENOMIC DNA]</scope>
    <source>
        <strain evidence="7">GY_G</strain>
    </source>
</reference>
<protein>
    <submittedName>
        <fullName evidence="6">MBL fold metallo-hydrolase</fullName>
    </submittedName>
</protein>
<evidence type="ECO:0000259" key="5">
    <source>
        <dbReference type="SMART" id="SM00849"/>
    </source>
</evidence>
<evidence type="ECO:0000256" key="2">
    <source>
        <dbReference type="ARBA" id="ARBA00022801"/>
    </source>
</evidence>
<dbReference type="InterPro" id="IPR029228">
    <property type="entry name" value="Alkyl_sulf_dimr"/>
</dbReference>
<dbReference type="Gene3D" id="3.60.15.30">
    <property type="entry name" value="Metallo-beta-lactamase domain"/>
    <property type="match status" value="1"/>
</dbReference>
<dbReference type="EMBL" id="QRGP01000001">
    <property type="protein sequence ID" value="RDV07469.1"/>
    <property type="molecule type" value="Genomic_DNA"/>
</dbReference>
<comment type="caution">
    <text evidence="6">The sequence shown here is derived from an EMBL/GenBank/DDBJ whole genome shotgun (WGS) entry which is preliminary data.</text>
</comment>
<accession>A0A371BIQ2</accession>
<dbReference type="Pfam" id="PF00753">
    <property type="entry name" value="Lactamase_B"/>
    <property type="match status" value="1"/>
</dbReference>
<dbReference type="Gene3D" id="1.25.40.880">
    <property type="entry name" value="Alkyl sulfatase, dimerisation domain"/>
    <property type="match status" value="1"/>
</dbReference>
<dbReference type="OrthoDB" id="9815874at2"/>
<evidence type="ECO:0000313" key="6">
    <source>
        <dbReference type="EMBL" id="RDV07469.1"/>
    </source>
</evidence>
<dbReference type="GO" id="GO:0018741">
    <property type="term" value="F:linear primary-alkylsulfatase activity"/>
    <property type="evidence" value="ECO:0007669"/>
    <property type="project" value="InterPro"/>
</dbReference>
<dbReference type="AlphaFoldDB" id="A0A371BIQ2"/>
<name>A0A371BIQ2_9SPHN</name>
<dbReference type="Pfam" id="PF14863">
    <property type="entry name" value="Alkyl_sulf_dimr"/>
    <property type="match status" value="1"/>
</dbReference>
<evidence type="ECO:0000256" key="4">
    <source>
        <dbReference type="ARBA" id="ARBA00033751"/>
    </source>
</evidence>
<evidence type="ECO:0000256" key="1">
    <source>
        <dbReference type="ARBA" id="ARBA00022723"/>
    </source>
</evidence>
<dbReference type="PANTHER" id="PTHR43223">
    <property type="entry name" value="ALKYL/ARYL-SULFATASE"/>
    <property type="match status" value="1"/>
</dbReference>